<evidence type="ECO:0000256" key="2">
    <source>
        <dbReference type="ARBA" id="ARBA00009816"/>
    </source>
</evidence>
<evidence type="ECO:0000256" key="7">
    <source>
        <dbReference type="SAM" id="MobiDB-lite"/>
    </source>
</evidence>
<evidence type="ECO:0000256" key="3">
    <source>
        <dbReference type="ARBA" id="ARBA00022692"/>
    </source>
</evidence>
<feature type="transmembrane region" description="Helical" evidence="8">
    <location>
        <begin position="316"/>
        <end position="343"/>
    </location>
</feature>
<feature type="transmembrane region" description="Helical" evidence="8">
    <location>
        <begin position="278"/>
        <end position="296"/>
    </location>
</feature>
<evidence type="ECO:0000256" key="5">
    <source>
        <dbReference type="ARBA" id="ARBA00023136"/>
    </source>
</evidence>
<reference evidence="10" key="1">
    <citation type="submission" date="2023-03" db="UniProtKB">
        <authorList>
            <consortium name="WormBaseParasite"/>
        </authorList>
    </citation>
    <scope>IDENTIFICATION</scope>
</reference>
<evidence type="ECO:0000256" key="1">
    <source>
        <dbReference type="ARBA" id="ARBA00004141"/>
    </source>
</evidence>
<keyword evidence="3 8" id="KW-0812">Transmembrane</keyword>
<feature type="transmembrane region" description="Helical" evidence="8">
    <location>
        <begin position="141"/>
        <end position="162"/>
    </location>
</feature>
<proteinExistence type="inferred from homology"/>
<organism evidence="9 10">
    <name type="scientific">Ascaris lumbricoides</name>
    <name type="common">Giant roundworm</name>
    <dbReference type="NCBI Taxonomy" id="6252"/>
    <lineage>
        <taxon>Eukaryota</taxon>
        <taxon>Metazoa</taxon>
        <taxon>Ecdysozoa</taxon>
        <taxon>Nematoda</taxon>
        <taxon>Chromadorea</taxon>
        <taxon>Rhabditida</taxon>
        <taxon>Spirurina</taxon>
        <taxon>Ascaridomorpha</taxon>
        <taxon>Ascaridoidea</taxon>
        <taxon>Ascarididae</taxon>
        <taxon>Ascaris</taxon>
    </lineage>
</organism>
<keyword evidence="5 8" id="KW-0472">Membrane</keyword>
<dbReference type="WBParaSite" id="ALUE_0001295001-mRNA-1">
    <property type="protein sequence ID" value="ALUE_0001295001-mRNA-1"/>
    <property type="gene ID" value="ALUE_0001295001"/>
</dbReference>
<evidence type="ECO:0000256" key="6">
    <source>
        <dbReference type="ARBA" id="ARBA00023180"/>
    </source>
</evidence>
<comment type="similarity">
    <text evidence="2">Belongs to the DUOXA family.</text>
</comment>
<dbReference type="InterPro" id="IPR018469">
    <property type="entry name" value="Dual_oxidase_maturation_fac"/>
</dbReference>
<sequence length="457" mass="50547">MYEGRFSAFHDDLVSNATAQMSVNIVPDVHLLMLCTAFAVPYFAFLFILPGIKEHRLASFLSVTITFTVGFILLARGEQYSTVVMYEGRFSAFHDDLVSNATAQMSVNIVPDVHLLMLCTAFAVPYFAFLFILPGIKEHRLASFLSVTITFTVGFILLGAILHPGWNSGTARVLSQFHAHSPQRVEAIVGAHIGLYSLNITMNLGSMGDELQMAYRKGLPYPMLKLLEYFSLNEGSFDWGRKYRLAGHYAGASLWMGFAFWIIQVIILCVVPHNYAKIAIASGIFILNGALVYAFLCPRQLSILFTGVSGNITILEMHYGICFFATLFAGFLNALFGSVLCLLQFTKIYTLSTFLDASMDEHVAPSCSKRLSTMRSVDSSSNTSSLTFMKTMKSLQCIDQGLSPCCNVASSGFYSTSSDSPRSYRSHSPPDETYRRSSSNASLETLSQVSDFVINHF</sequence>
<accession>A0A9J2PSA0</accession>
<evidence type="ECO:0000256" key="8">
    <source>
        <dbReference type="SAM" id="Phobius"/>
    </source>
</evidence>
<protein>
    <submittedName>
        <fullName evidence="10">Amino acid transporter transmembrane domain-containing protein</fullName>
    </submittedName>
</protein>
<dbReference type="AlphaFoldDB" id="A0A9J2PSA0"/>
<dbReference type="PANTHER" id="PTHR31158:SF1">
    <property type="entry name" value="DOXA1 FACTOR-RELATED"/>
    <property type="match status" value="1"/>
</dbReference>
<dbReference type="Proteomes" id="UP000036681">
    <property type="component" value="Unplaced"/>
</dbReference>
<feature type="transmembrane region" description="Helical" evidence="8">
    <location>
        <begin position="115"/>
        <end position="134"/>
    </location>
</feature>
<evidence type="ECO:0000313" key="10">
    <source>
        <dbReference type="WBParaSite" id="ALUE_0001295001-mRNA-1"/>
    </source>
</evidence>
<keyword evidence="4 8" id="KW-1133">Transmembrane helix</keyword>
<evidence type="ECO:0000313" key="9">
    <source>
        <dbReference type="Proteomes" id="UP000036681"/>
    </source>
</evidence>
<comment type="subcellular location">
    <subcellularLocation>
        <location evidence="1">Membrane</location>
        <topology evidence="1">Multi-pass membrane protein</topology>
    </subcellularLocation>
</comment>
<keyword evidence="9" id="KW-1185">Reference proteome</keyword>
<feature type="region of interest" description="Disordered" evidence="7">
    <location>
        <begin position="413"/>
        <end position="440"/>
    </location>
</feature>
<feature type="transmembrane region" description="Helical" evidence="8">
    <location>
        <begin position="57"/>
        <end position="75"/>
    </location>
</feature>
<name>A0A9J2PSA0_ASCLU</name>
<dbReference type="Pfam" id="PF10204">
    <property type="entry name" value="DuoxA"/>
    <property type="match status" value="3"/>
</dbReference>
<evidence type="ECO:0000256" key="4">
    <source>
        <dbReference type="ARBA" id="ARBA00022989"/>
    </source>
</evidence>
<feature type="compositionally biased region" description="Low complexity" evidence="7">
    <location>
        <begin position="414"/>
        <end position="427"/>
    </location>
</feature>
<keyword evidence="6" id="KW-0325">Glycoprotein</keyword>
<feature type="transmembrane region" description="Helical" evidence="8">
    <location>
        <begin position="249"/>
        <end position="271"/>
    </location>
</feature>
<dbReference type="GO" id="GO:0005789">
    <property type="term" value="C:endoplasmic reticulum membrane"/>
    <property type="evidence" value="ECO:0007669"/>
    <property type="project" value="InterPro"/>
</dbReference>
<feature type="transmembrane region" description="Helical" evidence="8">
    <location>
        <begin position="31"/>
        <end position="50"/>
    </location>
</feature>
<dbReference type="GO" id="GO:0015031">
    <property type="term" value="P:protein transport"/>
    <property type="evidence" value="ECO:0007669"/>
    <property type="project" value="InterPro"/>
</dbReference>
<dbReference type="PANTHER" id="PTHR31158">
    <property type="entry name" value="DUAL OXIDASE 2"/>
    <property type="match status" value="1"/>
</dbReference>